<feature type="compositionally biased region" description="Polar residues" evidence="1">
    <location>
        <begin position="282"/>
        <end position="291"/>
    </location>
</feature>
<name>A0A2V3IU17_9FLOR</name>
<keyword evidence="3" id="KW-1185">Reference proteome</keyword>
<feature type="compositionally biased region" description="Basic and acidic residues" evidence="1">
    <location>
        <begin position="305"/>
        <end position="314"/>
    </location>
</feature>
<evidence type="ECO:0000313" key="2">
    <source>
        <dbReference type="EMBL" id="PXF45614.1"/>
    </source>
</evidence>
<comment type="caution">
    <text evidence="2">The sequence shown here is derived from an EMBL/GenBank/DDBJ whole genome shotgun (WGS) entry which is preliminary data.</text>
</comment>
<dbReference type="Proteomes" id="UP000247409">
    <property type="component" value="Unassembled WGS sequence"/>
</dbReference>
<evidence type="ECO:0000256" key="1">
    <source>
        <dbReference type="SAM" id="MobiDB-lite"/>
    </source>
</evidence>
<sequence length="314" mass="34931">MEQTKPVNRDVDYDLVCNFVSSQLAKGEAKGLMYNRIITSNHPTRRRRASGEPGSTHGIDHANKLVECLPQGNRCTRAPREAFINLAKAEQGSDGNAVEVIHKAFLLEEYTIQLLQEQAGVPQNDQCETVSPWALACSGIHGNQLKPREHMLLKSKRTAAQLSSALNQLKVLCNAPSSHSNLGMPQAIAADLHGSEKQASEKSDSPLNQVWRSRHGPGILDSMTNLTQVRNRRRRKRKRSAHQTNEAKEESVPCAERSEEDGVTEAHKRFKRSTSSEEHWSTDNYDSVTCSEHSEMEDGCADVSPVEREDSVVQ</sequence>
<organism evidence="2 3">
    <name type="scientific">Gracilariopsis chorda</name>
    <dbReference type="NCBI Taxonomy" id="448386"/>
    <lineage>
        <taxon>Eukaryota</taxon>
        <taxon>Rhodophyta</taxon>
        <taxon>Florideophyceae</taxon>
        <taxon>Rhodymeniophycidae</taxon>
        <taxon>Gracilariales</taxon>
        <taxon>Gracilariaceae</taxon>
        <taxon>Gracilariopsis</taxon>
    </lineage>
</organism>
<reference evidence="2 3" key="1">
    <citation type="journal article" date="2018" name="Mol. Biol. Evol.">
        <title>Analysis of the draft genome of the red seaweed Gracilariopsis chorda provides insights into genome size evolution in Rhodophyta.</title>
        <authorList>
            <person name="Lee J."/>
            <person name="Yang E.C."/>
            <person name="Graf L."/>
            <person name="Yang J.H."/>
            <person name="Qiu H."/>
            <person name="Zel Zion U."/>
            <person name="Chan C.X."/>
            <person name="Stephens T.G."/>
            <person name="Weber A.P.M."/>
            <person name="Boo G.H."/>
            <person name="Boo S.M."/>
            <person name="Kim K.M."/>
            <person name="Shin Y."/>
            <person name="Jung M."/>
            <person name="Lee S.J."/>
            <person name="Yim H.S."/>
            <person name="Lee J.H."/>
            <person name="Bhattacharya D."/>
            <person name="Yoon H.S."/>
        </authorList>
    </citation>
    <scope>NUCLEOTIDE SEQUENCE [LARGE SCALE GENOMIC DNA]</scope>
    <source>
        <strain evidence="2 3">SKKU-2015</strain>
        <tissue evidence="2">Whole body</tissue>
    </source>
</reference>
<accession>A0A2V3IU17</accession>
<protein>
    <submittedName>
        <fullName evidence="2">Uncharacterized protein</fullName>
    </submittedName>
</protein>
<feature type="compositionally biased region" description="Basic and acidic residues" evidence="1">
    <location>
        <begin position="193"/>
        <end position="204"/>
    </location>
</feature>
<gene>
    <name evidence="2" type="ORF">BWQ96_04619</name>
</gene>
<feature type="region of interest" description="Disordered" evidence="1">
    <location>
        <begin position="193"/>
        <end position="314"/>
    </location>
</feature>
<dbReference type="OrthoDB" id="10633542at2759"/>
<feature type="compositionally biased region" description="Basic residues" evidence="1">
    <location>
        <begin position="230"/>
        <end position="241"/>
    </location>
</feature>
<evidence type="ECO:0000313" key="3">
    <source>
        <dbReference type="Proteomes" id="UP000247409"/>
    </source>
</evidence>
<dbReference type="AlphaFoldDB" id="A0A2V3IU17"/>
<proteinExistence type="predicted"/>
<dbReference type="EMBL" id="NBIV01000056">
    <property type="protein sequence ID" value="PXF45614.1"/>
    <property type="molecule type" value="Genomic_DNA"/>
</dbReference>